<protein>
    <recommendedName>
        <fullName evidence="3">2OG-Fe(II) oxygenase</fullName>
    </recommendedName>
</protein>
<dbReference type="KEGG" id="vg:10328756"/>
<accession>E3SLA5</accession>
<dbReference type="Proteomes" id="UP000006527">
    <property type="component" value="Segment"/>
</dbReference>
<sequence length="231" mass="27215">MILTLKFIIQRKMSDISWEGFELPNLPLYRTKLNDKWMTYLWSVVKQAEKDNVNNSNDYSYRLAGNISGSLGLKDVDHVFKNEVVGPLTQQLLDEDPKHYFPPIDLDPRLDLKYKPEFRLNWWVNYQYATEFNPEHAHTGITSFVIWMKIPTHYKDQHNLPFHSKAASDFQFTYNDILGNTVEYPIFMSPEMEGTLMLFPSSLHHQVYPFYNTEEPRISIAGNLLWSMVEL</sequence>
<evidence type="ECO:0000313" key="1">
    <source>
        <dbReference type="EMBL" id="ADO98253.1"/>
    </source>
</evidence>
<evidence type="ECO:0008006" key="3">
    <source>
        <dbReference type="Google" id="ProtNLM"/>
    </source>
</evidence>
<keyword evidence="2" id="KW-1185">Reference proteome</keyword>
<dbReference type="Gene3D" id="2.60.120.620">
    <property type="entry name" value="q2cbj1_9rhob like domain"/>
    <property type="match status" value="1"/>
</dbReference>
<proteinExistence type="predicted"/>
<dbReference type="Pfam" id="PF13759">
    <property type="entry name" value="2OG-FeII_Oxy_5"/>
    <property type="match status" value="1"/>
</dbReference>
<name>E3SLA5_9CAUD</name>
<reference evidence="1 2" key="1">
    <citation type="journal article" date="2010" name="Environ. Microbiol.">
        <title>Genomic analysis of oceanic cyanobacterial myoviruses compared with T4-like myoviruses from diverse hosts and environments.</title>
        <authorList>
            <person name="Sullivan M.B."/>
            <person name="Huang K.H."/>
            <person name="Ignacio-Espinoza J.C."/>
            <person name="Berlin A.M."/>
            <person name="Kelly L."/>
            <person name="Weigele P.R."/>
            <person name="DeFrancesco A.S."/>
            <person name="Kern S.E."/>
            <person name="Thompson L.R."/>
            <person name="Young S."/>
            <person name="Yandava C."/>
            <person name="Fu R."/>
            <person name="Krastins B."/>
            <person name="Chase M."/>
            <person name="Sarracino D."/>
            <person name="Osburne M.S."/>
            <person name="Henn M.R."/>
            <person name="Chisholm S.W."/>
        </authorList>
    </citation>
    <scope>NUCLEOTIDE SEQUENCE [LARGE SCALE GENOMIC DNA]</scope>
    <source>
        <strain evidence="1">8109-3</strain>
    </source>
</reference>
<dbReference type="GeneID" id="10328756"/>
<dbReference type="RefSeq" id="YP_004324240.1">
    <property type="nucleotide sequence ID" value="NC_015287.1"/>
</dbReference>
<dbReference type="InterPro" id="IPR012668">
    <property type="entry name" value="CHP02466"/>
</dbReference>
<gene>
    <name evidence="1" type="ORF">SSSM7_188</name>
</gene>
<dbReference type="EMBL" id="GU071098">
    <property type="protein sequence ID" value="ADO98253.1"/>
    <property type="molecule type" value="Genomic_DNA"/>
</dbReference>
<evidence type="ECO:0000313" key="2">
    <source>
        <dbReference type="Proteomes" id="UP000006527"/>
    </source>
</evidence>
<organism evidence="1 2">
    <name type="scientific">Synechococcus phage S-SSM7</name>
    <dbReference type="NCBI Taxonomy" id="445686"/>
    <lineage>
        <taxon>Viruses</taxon>
        <taxon>Duplodnaviria</taxon>
        <taxon>Heunggongvirae</taxon>
        <taxon>Uroviricota</taxon>
        <taxon>Caudoviricetes</taxon>
        <taxon>Pantevenvirales</taxon>
        <taxon>Kyanoviridae</taxon>
        <taxon>Lipsvirus</taxon>
        <taxon>Lipsvirus ssm7</taxon>
    </lineage>
</organism>
<dbReference type="OrthoDB" id="20294at10239"/>